<keyword evidence="6 8" id="KW-1133">Transmembrane helix</keyword>
<evidence type="ECO:0000313" key="9">
    <source>
        <dbReference type="EMBL" id="QJD83142.1"/>
    </source>
</evidence>
<accession>A0A7Z2VHI5</accession>
<keyword evidence="5 8" id="KW-0812">Transmembrane</keyword>
<organism evidence="9 10">
    <name type="scientific">Cohnella herbarum</name>
    <dbReference type="NCBI Taxonomy" id="2728023"/>
    <lineage>
        <taxon>Bacteria</taxon>
        <taxon>Bacillati</taxon>
        <taxon>Bacillota</taxon>
        <taxon>Bacilli</taxon>
        <taxon>Bacillales</taxon>
        <taxon>Paenibacillaceae</taxon>
        <taxon>Cohnella</taxon>
    </lineage>
</organism>
<dbReference type="NCBIfam" id="TIGR00912">
    <property type="entry name" value="2A0309"/>
    <property type="match status" value="1"/>
</dbReference>
<dbReference type="Pfam" id="PF03845">
    <property type="entry name" value="Spore_permease"/>
    <property type="match status" value="1"/>
</dbReference>
<proteinExistence type="inferred from homology"/>
<dbReference type="GO" id="GO:0009847">
    <property type="term" value="P:spore germination"/>
    <property type="evidence" value="ECO:0007669"/>
    <property type="project" value="InterPro"/>
</dbReference>
<keyword evidence="7 8" id="KW-0472">Membrane</keyword>
<dbReference type="PANTHER" id="PTHR34975:SF2">
    <property type="entry name" value="SPORE GERMINATION PROTEIN A2"/>
    <property type="match status" value="1"/>
</dbReference>
<dbReference type="KEGG" id="cheb:HH215_08125"/>
<evidence type="ECO:0000256" key="6">
    <source>
        <dbReference type="ARBA" id="ARBA00022989"/>
    </source>
</evidence>
<keyword evidence="3" id="KW-0813">Transport</keyword>
<evidence type="ECO:0000256" key="2">
    <source>
        <dbReference type="ARBA" id="ARBA00007998"/>
    </source>
</evidence>
<evidence type="ECO:0000256" key="7">
    <source>
        <dbReference type="ARBA" id="ARBA00023136"/>
    </source>
</evidence>
<evidence type="ECO:0000256" key="1">
    <source>
        <dbReference type="ARBA" id="ARBA00004141"/>
    </source>
</evidence>
<sequence>MSAVNSKISFLQACMILMLMNGLTNHVIVNPMLLDAAGRDSWISVIAAGVLFVPWCLFLSVFMKRSGQSELRPWLAKQTHPIVAWILTIPLIIQLYLIGAMTIVHTSAWTVTNYLPSTPKIVLSIVLTVLCATFAHWGIRVIAVMSGILLPFVILLGIFAGVSNYPEKNFNMLKPYLEFGISPVINGMIYAGGGFVEIIVLIALQHHINAKVRPLHLLIYSSIMVYIMVGPLFGAITEFGPLEAAKQMVSPFEQWRLVRLGSYVEHVDFFSVYQWLAGACVRISLSIFLVIDLLPLRNSHTKNSYIMLIALSYIVLSVVPINEYTFYLWMYRFYFPISLVVLLAVSIAWVSVSAFAKQAKGGKT</sequence>
<keyword evidence="10" id="KW-1185">Reference proteome</keyword>
<feature type="transmembrane region" description="Helical" evidence="8">
    <location>
        <begin position="333"/>
        <end position="356"/>
    </location>
</feature>
<feature type="transmembrane region" description="Helical" evidence="8">
    <location>
        <begin position="146"/>
        <end position="165"/>
    </location>
</feature>
<dbReference type="AlphaFoldDB" id="A0A7Z2VHI5"/>
<name>A0A7Z2VHI5_9BACL</name>
<dbReference type="RefSeq" id="WP_169279439.1">
    <property type="nucleotide sequence ID" value="NZ_CP051680.1"/>
</dbReference>
<dbReference type="InterPro" id="IPR004761">
    <property type="entry name" value="Spore_GerAB"/>
</dbReference>
<dbReference type="PANTHER" id="PTHR34975">
    <property type="entry name" value="SPORE GERMINATION PROTEIN A2"/>
    <property type="match status" value="1"/>
</dbReference>
<evidence type="ECO:0000256" key="8">
    <source>
        <dbReference type="SAM" id="Phobius"/>
    </source>
</evidence>
<evidence type="ECO:0000256" key="3">
    <source>
        <dbReference type="ARBA" id="ARBA00022448"/>
    </source>
</evidence>
<reference evidence="9 10" key="1">
    <citation type="submission" date="2020-04" db="EMBL/GenBank/DDBJ databases">
        <title>Genome sequencing of novel species.</title>
        <authorList>
            <person name="Heo J."/>
            <person name="Kim S.-J."/>
            <person name="Kim J.-S."/>
            <person name="Hong S.-B."/>
            <person name="Kwon S.-W."/>
        </authorList>
    </citation>
    <scope>NUCLEOTIDE SEQUENCE [LARGE SCALE GENOMIC DNA]</scope>
    <source>
        <strain evidence="9 10">MFER-1</strain>
    </source>
</reference>
<feature type="transmembrane region" description="Helical" evidence="8">
    <location>
        <begin position="217"/>
        <end position="236"/>
    </location>
</feature>
<evidence type="ECO:0000313" key="10">
    <source>
        <dbReference type="Proteomes" id="UP000502248"/>
    </source>
</evidence>
<evidence type="ECO:0000256" key="5">
    <source>
        <dbReference type="ARBA" id="ARBA00022692"/>
    </source>
</evidence>
<feature type="transmembrane region" description="Helical" evidence="8">
    <location>
        <begin position="121"/>
        <end position="139"/>
    </location>
</feature>
<dbReference type="Proteomes" id="UP000502248">
    <property type="component" value="Chromosome"/>
</dbReference>
<protein>
    <submittedName>
        <fullName evidence="9">Endospore germination permease</fullName>
    </submittedName>
</protein>
<dbReference type="GO" id="GO:0016020">
    <property type="term" value="C:membrane"/>
    <property type="evidence" value="ECO:0007669"/>
    <property type="project" value="UniProtKB-SubCell"/>
</dbReference>
<feature type="transmembrane region" description="Helical" evidence="8">
    <location>
        <begin position="82"/>
        <end position="109"/>
    </location>
</feature>
<comment type="subcellular location">
    <subcellularLocation>
        <location evidence="1">Membrane</location>
        <topology evidence="1">Multi-pass membrane protein</topology>
    </subcellularLocation>
</comment>
<feature type="transmembrane region" description="Helical" evidence="8">
    <location>
        <begin position="9"/>
        <end position="29"/>
    </location>
</feature>
<gene>
    <name evidence="9" type="ORF">HH215_08125</name>
</gene>
<feature type="transmembrane region" description="Helical" evidence="8">
    <location>
        <begin position="185"/>
        <end position="205"/>
    </location>
</feature>
<dbReference type="EMBL" id="CP051680">
    <property type="protein sequence ID" value="QJD83142.1"/>
    <property type="molecule type" value="Genomic_DNA"/>
</dbReference>
<evidence type="ECO:0000256" key="4">
    <source>
        <dbReference type="ARBA" id="ARBA00022544"/>
    </source>
</evidence>
<comment type="similarity">
    <text evidence="2">Belongs to the amino acid-polyamine-organocation (APC) superfamily. Spore germination protein (SGP) (TC 2.A.3.9) family.</text>
</comment>
<feature type="transmembrane region" description="Helical" evidence="8">
    <location>
        <begin position="272"/>
        <end position="291"/>
    </location>
</feature>
<feature type="transmembrane region" description="Helical" evidence="8">
    <location>
        <begin position="303"/>
        <end position="321"/>
    </location>
</feature>
<feature type="transmembrane region" description="Helical" evidence="8">
    <location>
        <begin position="41"/>
        <end position="62"/>
    </location>
</feature>
<keyword evidence="4" id="KW-0309">Germination</keyword>